<name>A0A927RHN9_9ACTN</name>
<dbReference type="PANTHER" id="PTHR43591">
    <property type="entry name" value="METHYLTRANSFERASE"/>
    <property type="match status" value="1"/>
</dbReference>
<organism evidence="2 3">
    <name type="scientific">Actinopolymorpha pittospori</name>
    <dbReference type="NCBI Taxonomy" id="648752"/>
    <lineage>
        <taxon>Bacteria</taxon>
        <taxon>Bacillati</taxon>
        <taxon>Actinomycetota</taxon>
        <taxon>Actinomycetes</taxon>
        <taxon>Propionibacteriales</taxon>
        <taxon>Actinopolymorphaceae</taxon>
        <taxon>Actinopolymorpha</taxon>
    </lineage>
</organism>
<dbReference type="SUPFAM" id="SSF53335">
    <property type="entry name" value="S-adenosyl-L-methionine-dependent methyltransferases"/>
    <property type="match status" value="1"/>
</dbReference>
<dbReference type="InterPro" id="IPR041698">
    <property type="entry name" value="Methyltransf_25"/>
</dbReference>
<dbReference type="AlphaFoldDB" id="A0A927RHN9"/>
<comment type="caution">
    <text evidence="2">The sequence shown here is derived from an EMBL/GenBank/DDBJ whole genome shotgun (WGS) entry which is preliminary data.</text>
</comment>
<dbReference type="Gene3D" id="3.40.50.150">
    <property type="entry name" value="Vaccinia Virus protein VP39"/>
    <property type="match status" value="1"/>
</dbReference>
<evidence type="ECO:0000259" key="1">
    <source>
        <dbReference type="Pfam" id="PF13649"/>
    </source>
</evidence>
<dbReference type="Pfam" id="PF13649">
    <property type="entry name" value="Methyltransf_25"/>
    <property type="match status" value="1"/>
</dbReference>
<dbReference type="RefSeq" id="WP_192755470.1">
    <property type="nucleotide sequence ID" value="NZ_BAABJL010000194.1"/>
</dbReference>
<reference evidence="2" key="1">
    <citation type="submission" date="2020-10" db="EMBL/GenBank/DDBJ databases">
        <title>Sequencing the genomes of 1000 actinobacteria strains.</title>
        <authorList>
            <person name="Klenk H.-P."/>
        </authorList>
    </citation>
    <scope>NUCLEOTIDE SEQUENCE</scope>
    <source>
        <strain evidence="2">DSM 45354</strain>
    </source>
</reference>
<proteinExistence type="predicted"/>
<dbReference type="CDD" id="cd02440">
    <property type="entry name" value="AdoMet_MTases"/>
    <property type="match status" value="1"/>
</dbReference>
<dbReference type="GO" id="GO:0008168">
    <property type="term" value="F:methyltransferase activity"/>
    <property type="evidence" value="ECO:0007669"/>
    <property type="project" value="UniProtKB-KW"/>
</dbReference>
<gene>
    <name evidence="2" type="ORF">HEB94_009268</name>
</gene>
<keyword evidence="2" id="KW-0489">Methyltransferase</keyword>
<protein>
    <submittedName>
        <fullName evidence="2">SAM-dependent methyltransferase</fullName>
    </submittedName>
</protein>
<evidence type="ECO:0000313" key="3">
    <source>
        <dbReference type="Proteomes" id="UP000638648"/>
    </source>
</evidence>
<dbReference type="Proteomes" id="UP000638648">
    <property type="component" value="Unassembled WGS sequence"/>
</dbReference>
<feature type="domain" description="Methyltransferase" evidence="1">
    <location>
        <begin position="42"/>
        <end position="140"/>
    </location>
</feature>
<dbReference type="EMBL" id="JADBEM010000001">
    <property type="protein sequence ID" value="MBE1612420.1"/>
    <property type="molecule type" value="Genomic_DNA"/>
</dbReference>
<accession>A0A927RHN9</accession>
<dbReference type="InterPro" id="IPR029063">
    <property type="entry name" value="SAM-dependent_MTases_sf"/>
</dbReference>
<dbReference type="GO" id="GO:0032259">
    <property type="term" value="P:methylation"/>
    <property type="evidence" value="ECO:0007669"/>
    <property type="project" value="UniProtKB-KW"/>
</dbReference>
<sequence length="246" mass="27014">MDWGQWQVLWDRQQEAFMPDREERFAALLDVVEAVCGPKPRVLDLACGTASITRRLLDRLPDASSVGLDLDPALLRIAGGSLEGDERVQIVRADLGTPGWTDAVTGEFDAVLTATALHWLPAERIRVLYGEIASVLRPGGVFCNADHMADPGLPELTRRLEELRKVRREAEYAAGEVLSWSAWWDAARRAPELADAVAERDTIYAESHGDSVPVSTTHLEFLRAAGFGEVGLIWRGLADAAFAAVR</sequence>
<keyword evidence="2" id="KW-0808">Transferase</keyword>
<evidence type="ECO:0000313" key="2">
    <source>
        <dbReference type="EMBL" id="MBE1612420.1"/>
    </source>
</evidence>
<keyword evidence="3" id="KW-1185">Reference proteome</keyword>